<dbReference type="GO" id="GO:0016301">
    <property type="term" value="F:kinase activity"/>
    <property type="evidence" value="ECO:0007669"/>
    <property type="project" value="UniProtKB-KW"/>
</dbReference>
<proteinExistence type="predicted"/>
<dbReference type="OMA" id="HYLMYEL"/>
<dbReference type="PANTHER" id="PTHR44591:SF3">
    <property type="entry name" value="RESPONSE REGULATORY DOMAIN-CONTAINING PROTEIN"/>
    <property type="match status" value="1"/>
</dbReference>
<dbReference type="InterPro" id="IPR011006">
    <property type="entry name" value="CheY-like_superfamily"/>
</dbReference>
<dbReference type="Pfam" id="PF00072">
    <property type="entry name" value="Response_reg"/>
    <property type="match status" value="1"/>
</dbReference>
<sequence>MIDVLVVDDEKHVRNLLVRMISTAYECNPVEAENVETALKLCDRYKFDLITTDIKFENDENLDGIEFIKRLRLRGIFTPVLIISAFATPENIAEVCKYAPVDYLAKPFTQDELRRKIKDLLDYKKESFERYLREAEGLIHSNFPGDLDKAEQIVRTMFSLMPSSPIPHYLMAEILEKRGNSELAERHRNAAKALDINMKGYRKGDELESD</sequence>
<evidence type="ECO:0000313" key="7">
    <source>
        <dbReference type="Proteomes" id="UP000077096"/>
    </source>
</evidence>
<accession>A0A172T468</accession>
<dbReference type="SMART" id="SM00448">
    <property type="entry name" value="REC"/>
    <property type="match status" value="1"/>
</dbReference>
<reference evidence="4 7" key="1">
    <citation type="submission" date="2014-08" db="EMBL/GenBank/DDBJ databases">
        <title>Fervidobacterium pennivorans DYC genome.</title>
        <authorList>
            <person name="Wushke S."/>
        </authorList>
    </citation>
    <scope>NUCLEOTIDE SEQUENCE [LARGE SCALE GENOMIC DNA]</scope>
    <source>
        <strain evidence="4 7">DYC</strain>
    </source>
</reference>
<reference evidence="5" key="2">
    <citation type="journal article" date="2020" name="mSystems">
        <title>Genome- and Community-Level Interaction Insights into Carbon Utilization and Element Cycling Functions of Hydrothermarchaeota in Hydrothermal Sediment.</title>
        <authorList>
            <person name="Zhou Z."/>
            <person name="Liu Y."/>
            <person name="Xu W."/>
            <person name="Pan J."/>
            <person name="Luo Z.H."/>
            <person name="Li M."/>
        </authorList>
    </citation>
    <scope>NUCLEOTIDE SEQUENCE [LARGE SCALE GENOMIC DNA]</scope>
    <source>
        <strain evidence="6">SpSt-604</strain>
        <strain evidence="5">SpSt-640</strain>
    </source>
</reference>
<dbReference type="EMBL" id="CP011393">
    <property type="protein sequence ID" value="ANE41732.1"/>
    <property type="molecule type" value="Genomic_DNA"/>
</dbReference>
<dbReference type="InterPro" id="IPR011990">
    <property type="entry name" value="TPR-like_helical_dom_sf"/>
</dbReference>
<dbReference type="Gene3D" id="3.40.50.2300">
    <property type="match status" value="1"/>
</dbReference>
<dbReference type="InterPro" id="IPR050595">
    <property type="entry name" value="Bact_response_regulator"/>
</dbReference>
<evidence type="ECO:0000313" key="4">
    <source>
        <dbReference type="EMBL" id="ANE41732.1"/>
    </source>
</evidence>
<feature type="modified residue" description="4-aspartylphosphate" evidence="2">
    <location>
        <position position="53"/>
    </location>
</feature>
<keyword evidence="4" id="KW-0418">Kinase</keyword>
<dbReference type="Proteomes" id="UP000077096">
    <property type="component" value="Chromosome"/>
</dbReference>
<dbReference type="SUPFAM" id="SSF48452">
    <property type="entry name" value="TPR-like"/>
    <property type="match status" value="1"/>
</dbReference>
<dbReference type="PANTHER" id="PTHR44591">
    <property type="entry name" value="STRESS RESPONSE REGULATOR PROTEIN 1"/>
    <property type="match status" value="1"/>
</dbReference>
<evidence type="ECO:0000313" key="6">
    <source>
        <dbReference type="EMBL" id="HGU41563.1"/>
    </source>
</evidence>
<dbReference type="OrthoDB" id="9790669at2"/>
<dbReference type="EMBL" id="DSZT01000043">
    <property type="protein sequence ID" value="HGU41563.1"/>
    <property type="molecule type" value="Genomic_DNA"/>
</dbReference>
<dbReference type="PROSITE" id="PS50110">
    <property type="entry name" value="RESPONSE_REGULATORY"/>
    <property type="match status" value="1"/>
</dbReference>
<organism evidence="4 7">
    <name type="scientific">Fervidobacterium pennivorans</name>
    <dbReference type="NCBI Taxonomy" id="93466"/>
    <lineage>
        <taxon>Bacteria</taxon>
        <taxon>Thermotogati</taxon>
        <taxon>Thermotogota</taxon>
        <taxon>Thermotogae</taxon>
        <taxon>Thermotogales</taxon>
        <taxon>Fervidobacteriaceae</taxon>
        <taxon>Fervidobacterium</taxon>
    </lineage>
</organism>
<keyword evidence="4" id="KW-0808">Transferase</keyword>
<dbReference type="KEGG" id="fng:JM64_07005"/>
<dbReference type="GO" id="GO:0000160">
    <property type="term" value="P:phosphorelay signal transduction system"/>
    <property type="evidence" value="ECO:0007669"/>
    <property type="project" value="InterPro"/>
</dbReference>
<dbReference type="InterPro" id="IPR001789">
    <property type="entry name" value="Sig_transdc_resp-reg_receiver"/>
</dbReference>
<evidence type="ECO:0000256" key="2">
    <source>
        <dbReference type="PROSITE-ProRule" id="PRU00169"/>
    </source>
</evidence>
<keyword evidence="1 2" id="KW-0597">Phosphoprotein</keyword>
<name>A0A172T468_FERPE</name>
<evidence type="ECO:0000259" key="3">
    <source>
        <dbReference type="PROSITE" id="PS50110"/>
    </source>
</evidence>
<dbReference type="EMBL" id="DTBH01000194">
    <property type="protein sequence ID" value="HGQ78104.1"/>
    <property type="molecule type" value="Genomic_DNA"/>
</dbReference>
<dbReference type="SUPFAM" id="SSF52172">
    <property type="entry name" value="CheY-like"/>
    <property type="match status" value="1"/>
</dbReference>
<evidence type="ECO:0000256" key="1">
    <source>
        <dbReference type="ARBA" id="ARBA00022553"/>
    </source>
</evidence>
<dbReference type="PATRIC" id="fig|93466.3.peg.1485"/>
<evidence type="ECO:0000313" key="5">
    <source>
        <dbReference type="EMBL" id="HGQ78104.1"/>
    </source>
</evidence>
<protein>
    <submittedName>
        <fullName evidence="4">Histidine kinase</fullName>
    </submittedName>
    <submittedName>
        <fullName evidence="5">Response regulator</fullName>
    </submittedName>
</protein>
<dbReference type="AlphaFoldDB" id="A0A172T468"/>
<gene>
    <name evidence="6" type="ORF">ENT72_01365</name>
    <name evidence="5" type="ORF">ENU12_09470</name>
    <name evidence="4" type="ORF">JM64_07005</name>
</gene>
<feature type="domain" description="Response regulatory" evidence="3">
    <location>
        <begin position="3"/>
        <end position="121"/>
    </location>
</feature>